<evidence type="ECO:0000313" key="2">
    <source>
        <dbReference type="EMBL" id="VDP58122.1"/>
    </source>
</evidence>
<accession>A0A3P8E241</accession>
<keyword evidence="1" id="KW-1133">Transmembrane helix</keyword>
<reference evidence="2 3" key="1">
    <citation type="submission" date="2018-11" db="EMBL/GenBank/DDBJ databases">
        <authorList>
            <consortium name="Pathogen Informatics"/>
        </authorList>
    </citation>
    <scope>NUCLEOTIDE SEQUENCE [LARGE SCALE GENOMIC DNA]</scope>
    <source>
        <strain>Denwood</strain>
        <strain evidence="3">Zambia</strain>
    </source>
</reference>
<keyword evidence="1" id="KW-0812">Transmembrane</keyword>
<protein>
    <submittedName>
        <fullName evidence="2">Uncharacterized protein</fullName>
    </submittedName>
</protein>
<sequence length="53" mass="6421">MFTWETTEDPEFVEQALVFVLKADRFFACNMWFMTVTFSFFIILLPLLLLFLF</sequence>
<organism evidence="2 3">
    <name type="scientific">Schistosoma mattheei</name>
    <dbReference type="NCBI Taxonomy" id="31246"/>
    <lineage>
        <taxon>Eukaryota</taxon>
        <taxon>Metazoa</taxon>
        <taxon>Spiralia</taxon>
        <taxon>Lophotrochozoa</taxon>
        <taxon>Platyhelminthes</taxon>
        <taxon>Trematoda</taxon>
        <taxon>Digenea</taxon>
        <taxon>Strigeidida</taxon>
        <taxon>Schistosomatoidea</taxon>
        <taxon>Schistosomatidae</taxon>
        <taxon>Schistosoma</taxon>
    </lineage>
</organism>
<gene>
    <name evidence="2" type="ORF">SMTD_LOCUS11423</name>
</gene>
<keyword evidence="3" id="KW-1185">Reference proteome</keyword>
<name>A0A3P8E241_9TREM</name>
<evidence type="ECO:0000313" key="3">
    <source>
        <dbReference type="Proteomes" id="UP000269396"/>
    </source>
</evidence>
<proteinExistence type="predicted"/>
<dbReference type="AlphaFoldDB" id="A0A3P8E241"/>
<dbReference type="EMBL" id="UZAL01031455">
    <property type="protein sequence ID" value="VDP58122.1"/>
    <property type="molecule type" value="Genomic_DNA"/>
</dbReference>
<keyword evidence="1" id="KW-0472">Membrane</keyword>
<feature type="transmembrane region" description="Helical" evidence="1">
    <location>
        <begin position="31"/>
        <end position="52"/>
    </location>
</feature>
<evidence type="ECO:0000256" key="1">
    <source>
        <dbReference type="SAM" id="Phobius"/>
    </source>
</evidence>
<dbReference type="Proteomes" id="UP000269396">
    <property type="component" value="Unassembled WGS sequence"/>
</dbReference>